<keyword evidence="6 11" id="KW-0808">Transferase</keyword>
<evidence type="ECO:0000256" key="9">
    <source>
        <dbReference type="ARBA" id="ARBA00022989"/>
    </source>
</evidence>
<feature type="transmembrane region" description="Helical" evidence="11">
    <location>
        <begin position="266"/>
        <end position="285"/>
    </location>
</feature>
<dbReference type="InterPro" id="IPR039653">
    <property type="entry name" value="Prenyltransferase"/>
</dbReference>
<dbReference type="GO" id="GO:0005886">
    <property type="term" value="C:plasma membrane"/>
    <property type="evidence" value="ECO:0007669"/>
    <property type="project" value="UniProtKB-SubCell"/>
</dbReference>
<evidence type="ECO:0000256" key="11">
    <source>
        <dbReference type="HAMAP-Rule" id="MF_01635"/>
    </source>
</evidence>
<organism evidence="13 14">
    <name type="scientific">Suttonella ornithocola</name>
    <dbReference type="NCBI Taxonomy" id="279832"/>
    <lineage>
        <taxon>Bacteria</taxon>
        <taxon>Pseudomonadati</taxon>
        <taxon>Pseudomonadota</taxon>
        <taxon>Gammaproteobacteria</taxon>
        <taxon>Cardiobacteriales</taxon>
        <taxon>Cardiobacteriaceae</taxon>
        <taxon>Suttonella</taxon>
    </lineage>
</organism>
<dbReference type="AlphaFoldDB" id="A0A380MYG4"/>
<dbReference type="PANTHER" id="PTHR11048:SF28">
    <property type="entry name" value="4-HYDROXYBENZOATE POLYPRENYLTRANSFERASE, MITOCHONDRIAL"/>
    <property type="match status" value="1"/>
</dbReference>
<dbReference type="Proteomes" id="UP000254601">
    <property type="component" value="Unassembled WGS sequence"/>
</dbReference>
<dbReference type="GO" id="GO:0008412">
    <property type="term" value="F:4-hydroxybenzoate polyprenyltransferase activity"/>
    <property type="evidence" value="ECO:0007669"/>
    <property type="project" value="UniProtKB-UniRule"/>
</dbReference>
<keyword evidence="4 11" id="KW-1003">Cell membrane</keyword>
<feature type="transmembrane region" description="Helical" evidence="11">
    <location>
        <begin position="235"/>
        <end position="254"/>
    </location>
</feature>
<comment type="similarity">
    <text evidence="3 11">Belongs to the UbiA prenyltransferase family.</text>
</comment>
<comment type="pathway">
    <text evidence="11">Cofactor biosynthesis; ubiquinone biosynthesis.</text>
</comment>
<evidence type="ECO:0000256" key="8">
    <source>
        <dbReference type="ARBA" id="ARBA00022692"/>
    </source>
</evidence>
<evidence type="ECO:0000256" key="12">
    <source>
        <dbReference type="NCBIfam" id="TIGR01474"/>
    </source>
</evidence>
<feature type="transmembrane region" description="Helical" evidence="11">
    <location>
        <begin position="43"/>
        <end position="67"/>
    </location>
</feature>
<dbReference type="InterPro" id="IPR000537">
    <property type="entry name" value="UbiA_prenyltransferase"/>
</dbReference>
<comment type="catalytic activity">
    <reaction evidence="11">
        <text>all-trans-octaprenyl diphosphate + 4-hydroxybenzoate = 4-hydroxy-3-(all-trans-octaprenyl)benzoate + diphosphate</text>
        <dbReference type="Rhea" id="RHEA:27782"/>
        <dbReference type="ChEBI" id="CHEBI:1617"/>
        <dbReference type="ChEBI" id="CHEBI:17879"/>
        <dbReference type="ChEBI" id="CHEBI:33019"/>
        <dbReference type="ChEBI" id="CHEBI:57711"/>
        <dbReference type="EC" id="2.5.1.39"/>
    </reaction>
</comment>
<dbReference type="Gene3D" id="1.20.120.1780">
    <property type="entry name" value="UbiA prenyltransferase"/>
    <property type="match status" value="1"/>
</dbReference>
<keyword evidence="8 11" id="KW-0812">Transmembrane</keyword>
<dbReference type="RefSeq" id="WP_072577482.1">
    <property type="nucleotide sequence ID" value="NZ_LWHB01000186.1"/>
</dbReference>
<gene>
    <name evidence="11 13" type="primary">ubiA</name>
    <name evidence="13" type="ORF">NCTC13337_01889</name>
</gene>
<dbReference type="UniPathway" id="UPA00232"/>
<feature type="transmembrane region" description="Helical" evidence="11">
    <location>
        <begin position="116"/>
        <end position="132"/>
    </location>
</feature>
<accession>A0A380MYG4</accession>
<dbReference type="Gene3D" id="1.10.357.140">
    <property type="entry name" value="UbiA prenyltransferase"/>
    <property type="match status" value="1"/>
</dbReference>
<comment type="subcellular location">
    <subcellularLocation>
        <location evidence="11">Cell inner membrane</location>
        <topology evidence="11">Multi-pass membrane protein</topology>
    </subcellularLocation>
    <subcellularLocation>
        <location evidence="2">Membrane</location>
        <topology evidence="2">Multi-pass membrane protein</topology>
    </subcellularLocation>
</comment>
<feature type="transmembrane region" description="Helical" evidence="11">
    <location>
        <begin position="166"/>
        <end position="187"/>
    </location>
</feature>
<dbReference type="InterPro" id="IPR006370">
    <property type="entry name" value="HB_polyprenyltransferase-like"/>
</dbReference>
<evidence type="ECO:0000256" key="7">
    <source>
        <dbReference type="ARBA" id="ARBA00022688"/>
    </source>
</evidence>
<evidence type="ECO:0000256" key="6">
    <source>
        <dbReference type="ARBA" id="ARBA00022679"/>
    </source>
</evidence>
<dbReference type="PANTHER" id="PTHR11048">
    <property type="entry name" value="PRENYLTRANSFERASES"/>
    <property type="match status" value="1"/>
</dbReference>
<evidence type="ECO:0000313" key="14">
    <source>
        <dbReference type="Proteomes" id="UP000254601"/>
    </source>
</evidence>
<evidence type="ECO:0000256" key="3">
    <source>
        <dbReference type="ARBA" id="ARBA00005985"/>
    </source>
</evidence>
<feature type="transmembrane region" description="Helical" evidence="11">
    <location>
        <begin position="20"/>
        <end position="37"/>
    </location>
</feature>
<evidence type="ECO:0000256" key="1">
    <source>
        <dbReference type="ARBA" id="ARBA00001946"/>
    </source>
</evidence>
<evidence type="ECO:0000256" key="4">
    <source>
        <dbReference type="ARBA" id="ARBA00022475"/>
    </source>
</evidence>
<dbReference type="OrthoDB" id="9782418at2"/>
<comment type="function">
    <text evidence="11">Catalyzes the prenylation of para-hydroxybenzoate (PHB) with an all-trans polyprenyl group. Mediates the second step in the final reaction sequence of ubiquinone-8 (UQ-8) biosynthesis, which is the condensation of the polyisoprenoid side chain with PHB, generating the first membrane-bound Q intermediate 3-octaprenyl-4-hydroxybenzoate.</text>
</comment>
<keyword evidence="5 11" id="KW-0997">Cell inner membrane</keyword>
<dbReference type="FunFam" id="1.20.120.1780:FF:000001">
    <property type="entry name" value="4-hydroxybenzoate octaprenyltransferase"/>
    <property type="match status" value="1"/>
</dbReference>
<reference evidence="13 14" key="1">
    <citation type="submission" date="2018-06" db="EMBL/GenBank/DDBJ databases">
        <authorList>
            <consortium name="Pathogen Informatics"/>
            <person name="Doyle S."/>
        </authorList>
    </citation>
    <scope>NUCLEOTIDE SEQUENCE [LARGE SCALE GENOMIC DNA]</scope>
    <source>
        <strain evidence="13 14">NCTC13337</strain>
    </source>
</reference>
<dbReference type="FunFam" id="1.10.357.140:FF:000008">
    <property type="entry name" value="4-hydroxybenzoate octaprenyltransferase"/>
    <property type="match status" value="1"/>
</dbReference>
<evidence type="ECO:0000256" key="2">
    <source>
        <dbReference type="ARBA" id="ARBA00004141"/>
    </source>
</evidence>
<dbReference type="NCBIfam" id="TIGR01474">
    <property type="entry name" value="ubiA_proteo"/>
    <property type="match status" value="1"/>
</dbReference>
<dbReference type="CDD" id="cd13959">
    <property type="entry name" value="PT_UbiA_COQ2"/>
    <property type="match status" value="1"/>
</dbReference>
<keyword evidence="7 11" id="KW-0831">Ubiquinone biosynthesis</keyword>
<dbReference type="GO" id="GO:0006744">
    <property type="term" value="P:ubiquinone biosynthetic process"/>
    <property type="evidence" value="ECO:0007669"/>
    <property type="project" value="UniProtKB-UniRule"/>
</dbReference>
<keyword evidence="9 11" id="KW-1133">Transmembrane helix</keyword>
<feature type="transmembrane region" description="Helical" evidence="11">
    <location>
        <begin position="208"/>
        <end position="229"/>
    </location>
</feature>
<proteinExistence type="inferred from homology"/>
<dbReference type="EMBL" id="UHIC01000001">
    <property type="protein sequence ID" value="SUO96487.1"/>
    <property type="molecule type" value="Genomic_DNA"/>
</dbReference>
<feature type="transmembrane region" description="Helical" evidence="11">
    <location>
        <begin position="88"/>
        <end position="110"/>
    </location>
</feature>
<evidence type="ECO:0000256" key="5">
    <source>
        <dbReference type="ARBA" id="ARBA00022519"/>
    </source>
</evidence>
<dbReference type="HAMAP" id="MF_01635">
    <property type="entry name" value="UbiA"/>
    <property type="match status" value="1"/>
</dbReference>
<evidence type="ECO:0000313" key="13">
    <source>
        <dbReference type="EMBL" id="SUO96487.1"/>
    </source>
</evidence>
<keyword evidence="14" id="KW-1185">Reference proteome</keyword>
<protein>
    <recommendedName>
        <fullName evidence="11 12">4-hydroxybenzoate octaprenyltransferase</fullName>
        <ecNumber evidence="11 12">2.5.1.39</ecNumber>
    </recommendedName>
    <alternativeName>
        <fullName evidence="11">4-HB polyprenyltransferase</fullName>
    </alternativeName>
</protein>
<dbReference type="InterPro" id="IPR044878">
    <property type="entry name" value="UbiA_sf"/>
</dbReference>
<name>A0A380MYG4_9GAMM</name>
<dbReference type="EC" id="2.5.1.39" evidence="11 12"/>
<dbReference type="Pfam" id="PF01040">
    <property type="entry name" value="UbiA"/>
    <property type="match status" value="1"/>
</dbReference>
<comment type="cofactor">
    <cofactor evidence="1 11">
        <name>Mg(2+)</name>
        <dbReference type="ChEBI" id="CHEBI:18420"/>
    </cofactor>
</comment>
<evidence type="ECO:0000256" key="10">
    <source>
        <dbReference type="ARBA" id="ARBA00023136"/>
    </source>
</evidence>
<keyword evidence="10 11" id="KW-0472">Membrane</keyword>
<sequence>MIVSQKLNAYARLMRLDKPVGTLLLAWSSLWGLWLAGQGEPPARITFIILLGTWTMRSAGCVFNDLADRRFDGHVERTRLRPLASQEVSVTEALVLGIGLLLLSLILVLLLNWQSVLLAIFCVVVAIIYPFCKRFLPTPQAMLGVAFASAILMAETAILGKITWSGFFMFLGSVFWALVYDTFYALVDRDDDIPLGLRSSAIFAQGKEIAFIRNMMVLMLSALLISGLIASLSYWYYLGLIVAGGLMCYELWMCRGLDKKACFSAFHHNNWVGAAIFSGLVLNFLP</sequence>
<keyword evidence="11" id="KW-0460">Magnesium</keyword>